<dbReference type="RefSeq" id="WP_021282565.1">
    <property type="nucleotide sequence ID" value="NZ_JAGGLL010000008.1"/>
</dbReference>
<keyword evidence="4" id="KW-0288">FMN</keyword>
<dbReference type="Proteomes" id="UP001519308">
    <property type="component" value="Unassembled WGS sequence"/>
</dbReference>
<evidence type="ECO:0000256" key="4">
    <source>
        <dbReference type="ARBA" id="ARBA00022643"/>
    </source>
</evidence>
<dbReference type="InterPro" id="IPR029479">
    <property type="entry name" value="Nitroreductase"/>
</dbReference>
<evidence type="ECO:0000259" key="6">
    <source>
        <dbReference type="Pfam" id="PF00881"/>
    </source>
</evidence>
<protein>
    <submittedName>
        <fullName evidence="7">Nitroreductase</fullName>
    </submittedName>
</protein>
<name>A0ABS4K0Z4_9CLOT</name>
<comment type="caution">
    <text evidence="7">The sequence shown here is derived from an EMBL/GenBank/DDBJ whole genome shotgun (WGS) entry which is preliminary data.</text>
</comment>
<evidence type="ECO:0000313" key="8">
    <source>
        <dbReference type="Proteomes" id="UP001519308"/>
    </source>
</evidence>
<dbReference type="CDD" id="cd02062">
    <property type="entry name" value="Nitro_FMN_reductase"/>
    <property type="match status" value="1"/>
</dbReference>
<dbReference type="PANTHER" id="PTHR43673:SF2">
    <property type="entry name" value="NITROREDUCTASE"/>
    <property type="match status" value="1"/>
</dbReference>
<proteinExistence type="inferred from homology"/>
<dbReference type="Pfam" id="PF00881">
    <property type="entry name" value="Nitroreductase"/>
    <property type="match status" value="1"/>
</dbReference>
<accession>A0ABS4K0Z4</accession>
<comment type="cofactor">
    <cofactor evidence="1">
        <name>FMN</name>
        <dbReference type="ChEBI" id="CHEBI:58210"/>
    </cofactor>
</comment>
<evidence type="ECO:0000256" key="5">
    <source>
        <dbReference type="ARBA" id="ARBA00023002"/>
    </source>
</evidence>
<dbReference type="PANTHER" id="PTHR43673">
    <property type="entry name" value="NAD(P)H NITROREDUCTASE YDGI-RELATED"/>
    <property type="match status" value="1"/>
</dbReference>
<organism evidence="7 8">
    <name type="scientific">Clostridium punense</name>
    <dbReference type="NCBI Taxonomy" id="1054297"/>
    <lineage>
        <taxon>Bacteria</taxon>
        <taxon>Bacillati</taxon>
        <taxon>Bacillota</taxon>
        <taxon>Clostridia</taxon>
        <taxon>Eubacteriales</taxon>
        <taxon>Clostridiaceae</taxon>
        <taxon>Clostridium</taxon>
    </lineage>
</organism>
<sequence>MTNQVMDIIKSRSSIRAYKGEPLTEEQKAVLQEAALASPSAMNLQPYKFIFINNKSIIEEMEQDVVNFFVAMGNKEVVERLKSRNNKVLYNAPCVIVIAIEEKNSYAKVDAGIAVENIALAAKSIGLDSVIVGMPGVVFSGEKAEYWRNRISIPEGYGFGIGIAVGQADMEKAPHEVDPSKIITID</sequence>
<dbReference type="Gene3D" id="3.40.109.10">
    <property type="entry name" value="NADH Oxidase"/>
    <property type="match status" value="1"/>
</dbReference>
<evidence type="ECO:0000256" key="3">
    <source>
        <dbReference type="ARBA" id="ARBA00022630"/>
    </source>
</evidence>
<evidence type="ECO:0000256" key="1">
    <source>
        <dbReference type="ARBA" id="ARBA00001917"/>
    </source>
</evidence>
<keyword evidence="5" id="KW-0560">Oxidoreductase</keyword>
<dbReference type="SUPFAM" id="SSF55469">
    <property type="entry name" value="FMN-dependent nitroreductase-like"/>
    <property type="match status" value="1"/>
</dbReference>
<reference evidence="7 8" key="1">
    <citation type="submission" date="2021-03" db="EMBL/GenBank/DDBJ databases">
        <title>Genomic Encyclopedia of Type Strains, Phase IV (KMG-IV): sequencing the most valuable type-strain genomes for metagenomic binning, comparative biology and taxonomic classification.</title>
        <authorList>
            <person name="Goeker M."/>
        </authorList>
    </citation>
    <scope>NUCLEOTIDE SEQUENCE [LARGE SCALE GENOMIC DNA]</scope>
    <source>
        <strain evidence="7 8">DSM 28650</strain>
    </source>
</reference>
<evidence type="ECO:0000313" key="7">
    <source>
        <dbReference type="EMBL" id="MBP2021458.1"/>
    </source>
</evidence>
<feature type="domain" description="Nitroreductase" evidence="6">
    <location>
        <begin position="9"/>
        <end position="166"/>
    </location>
</feature>
<dbReference type="InterPro" id="IPR000415">
    <property type="entry name" value="Nitroreductase-like"/>
</dbReference>
<dbReference type="EMBL" id="JAGGLL010000008">
    <property type="protein sequence ID" value="MBP2021458.1"/>
    <property type="molecule type" value="Genomic_DNA"/>
</dbReference>
<keyword evidence="3" id="KW-0285">Flavoprotein</keyword>
<comment type="similarity">
    <text evidence="2">Belongs to the nitroreductase family.</text>
</comment>
<evidence type="ECO:0000256" key="2">
    <source>
        <dbReference type="ARBA" id="ARBA00007118"/>
    </source>
</evidence>
<keyword evidence="8" id="KW-1185">Reference proteome</keyword>
<gene>
    <name evidence="7" type="ORF">J2Z44_001254</name>
</gene>